<name>A0A4Y3RLS3_9ACTN</name>
<feature type="compositionally biased region" description="Polar residues" evidence="1">
    <location>
        <begin position="44"/>
        <end position="58"/>
    </location>
</feature>
<feature type="compositionally biased region" description="Polar residues" evidence="1">
    <location>
        <begin position="69"/>
        <end position="80"/>
    </location>
</feature>
<accession>A0A4Y3RLS3</accession>
<dbReference type="Proteomes" id="UP000315226">
    <property type="component" value="Unassembled WGS sequence"/>
</dbReference>
<feature type="region of interest" description="Disordered" evidence="1">
    <location>
        <begin position="36"/>
        <end position="105"/>
    </location>
</feature>
<comment type="caution">
    <text evidence="2">The sequence shown here is derived from an EMBL/GenBank/DDBJ whole genome shotgun (WGS) entry which is preliminary data.</text>
</comment>
<evidence type="ECO:0000256" key="1">
    <source>
        <dbReference type="SAM" id="MobiDB-lite"/>
    </source>
</evidence>
<sequence length="105" mass="11491">MWLQNMPRAPPQGRLLLVLHANAYVPVAIEDTYTRPMSDPLDTTPCNRPSASSTNGTLASFRGRAGGTTRATLDVSQTVKTPLPCTSKGMYTPERRDRNEPIPAH</sequence>
<evidence type="ECO:0000313" key="3">
    <source>
        <dbReference type="Proteomes" id="UP000315226"/>
    </source>
</evidence>
<keyword evidence="3" id="KW-1185">Reference proteome</keyword>
<organism evidence="2 3">
    <name type="scientific">Streptomyces gardneri</name>
    <dbReference type="NCBI Taxonomy" id="66892"/>
    <lineage>
        <taxon>Bacteria</taxon>
        <taxon>Bacillati</taxon>
        <taxon>Actinomycetota</taxon>
        <taxon>Actinomycetes</taxon>
        <taxon>Kitasatosporales</taxon>
        <taxon>Streptomycetaceae</taxon>
        <taxon>Streptomyces</taxon>
    </lineage>
</organism>
<dbReference type="AlphaFoldDB" id="A0A4Y3RLS3"/>
<feature type="compositionally biased region" description="Basic and acidic residues" evidence="1">
    <location>
        <begin position="93"/>
        <end position="105"/>
    </location>
</feature>
<gene>
    <name evidence="2" type="ORF">SGA01_38690</name>
</gene>
<reference evidence="2 3" key="1">
    <citation type="submission" date="2019-06" db="EMBL/GenBank/DDBJ databases">
        <title>Whole genome shotgun sequence of Streptomyces gardneri NBRC 12865.</title>
        <authorList>
            <person name="Hosoyama A."/>
            <person name="Uohara A."/>
            <person name="Ohji S."/>
            <person name="Ichikawa N."/>
        </authorList>
    </citation>
    <scope>NUCLEOTIDE SEQUENCE [LARGE SCALE GENOMIC DNA]</scope>
    <source>
        <strain evidence="2 3">NBRC 12865</strain>
    </source>
</reference>
<proteinExistence type="predicted"/>
<dbReference type="EMBL" id="BJMN01000023">
    <property type="protein sequence ID" value="GEB58264.1"/>
    <property type="molecule type" value="Genomic_DNA"/>
</dbReference>
<evidence type="ECO:0000313" key="2">
    <source>
        <dbReference type="EMBL" id="GEB58264.1"/>
    </source>
</evidence>
<protein>
    <submittedName>
        <fullName evidence="2">Uncharacterized protein</fullName>
    </submittedName>
</protein>